<dbReference type="AlphaFoldDB" id="J3L5L7"/>
<keyword evidence="3" id="KW-1185">Reference proteome</keyword>
<feature type="transmembrane region" description="Helical" evidence="1">
    <location>
        <begin position="54"/>
        <end position="73"/>
    </location>
</feature>
<dbReference type="EnsemblPlants" id="OB01G45230.1">
    <property type="protein sequence ID" value="OB01G45230.1"/>
    <property type="gene ID" value="OB01G45230"/>
</dbReference>
<evidence type="ECO:0000256" key="1">
    <source>
        <dbReference type="SAM" id="Phobius"/>
    </source>
</evidence>
<organism evidence="2">
    <name type="scientific">Oryza brachyantha</name>
    <name type="common">malo sina</name>
    <dbReference type="NCBI Taxonomy" id="4533"/>
    <lineage>
        <taxon>Eukaryota</taxon>
        <taxon>Viridiplantae</taxon>
        <taxon>Streptophyta</taxon>
        <taxon>Embryophyta</taxon>
        <taxon>Tracheophyta</taxon>
        <taxon>Spermatophyta</taxon>
        <taxon>Magnoliopsida</taxon>
        <taxon>Liliopsida</taxon>
        <taxon>Poales</taxon>
        <taxon>Poaceae</taxon>
        <taxon>BOP clade</taxon>
        <taxon>Oryzoideae</taxon>
        <taxon>Oryzeae</taxon>
        <taxon>Oryzinae</taxon>
        <taxon>Oryza</taxon>
    </lineage>
</organism>
<keyword evidence="1" id="KW-1133">Transmembrane helix</keyword>
<feature type="transmembrane region" description="Helical" evidence="1">
    <location>
        <begin position="13"/>
        <end position="33"/>
    </location>
</feature>
<dbReference type="Gramene" id="OB01G45230.1">
    <property type="protein sequence ID" value="OB01G45230.1"/>
    <property type="gene ID" value="OB01G45230"/>
</dbReference>
<reference evidence="2" key="1">
    <citation type="journal article" date="2013" name="Nat. Commun.">
        <title>Whole-genome sequencing of Oryza brachyantha reveals mechanisms underlying Oryza genome evolution.</title>
        <authorList>
            <person name="Chen J."/>
            <person name="Huang Q."/>
            <person name="Gao D."/>
            <person name="Wang J."/>
            <person name="Lang Y."/>
            <person name="Liu T."/>
            <person name="Li B."/>
            <person name="Bai Z."/>
            <person name="Luis Goicoechea J."/>
            <person name="Liang C."/>
            <person name="Chen C."/>
            <person name="Zhang W."/>
            <person name="Sun S."/>
            <person name="Liao Y."/>
            <person name="Zhang X."/>
            <person name="Yang L."/>
            <person name="Song C."/>
            <person name="Wang M."/>
            <person name="Shi J."/>
            <person name="Liu G."/>
            <person name="Liu J."/>
            <person name="Zhou H."/>
            <person name="Zhou W."/>
            <person name="Yu Q."/>
            <person name="An N."/>
            <person name="Chen Y."/>
            <person name="Cai Q."/>
            <person name="Wang B."/>
            <person name="Liu B."/>
            <person name="Min J."/>
            <person name="Huang Y."/>
            <person name="Wu H."/>
            <person name="Li Z."/>
            <person name="Zhang Y."/>
            <person name="Yin Y."/>
            <person name="Song W."/>
            <person name="Jiang J."/>
            <person name="Jackson S.A."/>
            <person name="Wing R.A."/>
            <person name="Wang J."/>
            <person name="Chen M."/>
        </authorList>
    </citation>
    <scope>NUCLEOTIDE SEQUENCE [LARGE SCALE GENOMIC DNA]</scope>
    <source>
        <strain evidence="2">cv. IRGC 101232</strain>
    </source>
</reference>
<protein>
    <submittedName>
        <fullName evidence="2">Uncharacterized protein</fullName>
    </submittedName>
</protein>
<evidence type="ECO:0000313" key="2">
    <source>
        <dbReference type="EnsemblPlants" id="OB01G45230.1"/>
    </source>
</evidence>
<sequence length="98" mass="11512">MLILWESCSCEDFFIGIYAVCGWYLHHTTCFALKAPLLFLRKHCKQYIQTYRRSACVFFVRFSAHAIYYYMVFPLSLKALTLFPSANSCQTGYMTIIH</sequence>
<name>J3L5L7_ORYBR</name>
<reference evidence="2" key="2">
    <citation type="submission" date="2013-04" db="UniProtKB">
        <authorList>
            <consortium name="EnsemblPlants"/>
        </authorList>
    </citation>
    <scope>IDENTIFICATION</scope>
</reference>
<keyword evidence="1" id="KW-0472">Membrane</keyword>
<dbReference type="Proteomes" id="UP000006038">
    <property type="component" value="Chromosome 1"/>
</dbReference>
<keyword evidence="1" id="KW-0812">Transmembrane</keyword>
<dbReference type="HOGENOM" id="CLU_2337000_0_0_1"/>
<evidence type="ECO:0000313" key="3">
    <source>
        <dbReference type="Proteomes" id="UP000006038"/>
    </source>
</evidence>
<accession>J3L5L7</accession>
<proteinExistence type="predicted"/>